<dbReference type="PANTHER" id="PTHR30290:SF10">
    <property type="entry name" value="PERIPLASMIC OLIGOPEPTIDE-BINDING PROTEIN-RELATED"/>
    <property type="match status" value="1"/>
</dbReference>
<dbReference type="SUPFAM" id="SSF53850">
    <property type="entry name" value="Periplasmic binding protein-like II"/>
    <property type="match status" value="1"/>
</dbReference>
<dbReference type="PANTHER" id="PTHR30290">
    <property type="entry name" value="PERIPLASMIC BINDING COMPONENT OF ABC TRANSPORTER"/>
    <property type="match status" value="1"/>
</dbReference>
<comment type="subcellular location">
    <subcellularLocation>
        <location evidence="1">Cell envelope</location>
    </subcellularLocation>
</comment>
<evidence type="ECO:0000256" key="4">
    <source>
        <dbReference type="ARBA" id="ARBA00022729"/>
    </source>
</evidence>
<accession>A0ABX0Y742</accession>
<evidence type="ECO:0000256" key="3">
    <source>
        <dbReference type="ARBA" id="ARBA00022448"/>
    </source>
</evidence>
<dbReference type="RefSeq" id="WP_167928146.1">
    <property type="nucleotide sequence ID" value="NZ_JAATVY010000027.1"/>
</dbReference>
<evidence type="ECO:0000313" key="7">
    <source>
        <dbReference type="EMBL" id="NJC73238.1"/>
    </source>
</evidence>
<evidence type="ECO:0000313" key="8">
    <source>
        <dbReference type="Proteomes" id="UP000722989"/>
    </source>
</evidence>
<dbReference type="InterPro" id="IPR039424">
    <property type="entry name" value="SBP_5"/>
</dbReference>
<dbReference type="PROSITE" id="PS51257">
    <property type="entry name" value="PROKAR_LIPOPROTEIN"/>
    <property type="match status" value="1"/>
</dbReference>
<dbReference type="EMBL" id="JAATVY010000027">
    <property type="protein sequence ID" value="NJC73238.1"/>
    <property type="molecule type" value="Genomic_DNA"/>
</dbReference>
<reference evidence="7 8" key="1">
    <citation type="submission" date="2020-03" db="EMBL/GenBank/DDBJ databases">
        <title>WGS of the type strain of Planosporangium spp.</title>
        <authorList>
            <person name="Thawai C."/>
        </authorList>
    </citation>
    <scope>NUCLEOTIDE SEQUENCE [LARGE SCALE GENOMIC DNA]</scope>
    <source>
        <strain evidence="7 8">TBRC 5610</strain>
    </source>
</reference>
<dbReference type="InterPro" id="IPR000914">
    <property type="entry name" value="SBP_5_dom"/>
</dbReference>
<keyword evidence="3" id="KW-0813">Transport</keyword>
<feature type="signal peptide" evidence="5">
    <location>
        <begin position="1"/>
        <end position="27"/>
    </location>
</feature>
<feature type="domain" description="Solute-binding protein family 5" evidence="6">
    <location>
        <begin position="77"/>
        <end position="458"/>
    </location>
</feature>
<comment type="caution">
    <text evidence="7">The sequence shown here is derived from an EMBL/GenBank/DDBJ whole genome shotgun (WGS) entry which is preliminary data.</text>
</comment>
<evidence type="ECO:0000259" key="6">
    <source>
        <dbReference type="Pfam" id="PF00496"/>
    </source>
</evidence>
<gene>
    <name evidence="7" type="ORF">HC031_26480</name>
</gene>
<protein>
    <submittedName>
        <fullName evidence="7">ABC transporter substrate-binding protein</fullName>
    </submittedName>
</protein>
<dbReference type="InterPro" id="IPR030678">
    <property type="entry name" value="Peptide/Ni-bd"/>
</dbReference>
<feature type="chain" id="PRO_5045539239" evidence="5">
    <location>
        <begin position="28"/>
        <end position="546"/>
    </location>
</feature>
<dbReference type="Gene3D" id="3.10.105.10">
    <property type="entry name" value="Dipeptide-binding Protein, Domain 3"/>
    <property type="match status" value="1"/>
</dbReference>
<sequence>MKRKRSTACTAAATALLLLSACKGAGASERASDGVLRIGDTGSTISTLNPFVASNVFELAIFRYVYPHLVQYGTGSEIEGDFASSYDASADGLTWTFHTRPGAKWSDGKDLTAEDAAWTFQQILAHKDGPTARLASYLQHVTKVEAGGKDELTVTLDAPLATALSQISQVPILPRQVWQEPLSGDASQLKNFTNDAPLVSGGSFILTDQKKGAFALFKANSNFYGRKPKLKGFGLQFFGSADAMVTVLRQGQIDVAYDVPATAAKTLKAEPSLDLLTTSGMDEDFLIFNSSSGQRAHPELLEPKVREAFHLAIDRKKLVDVVTLGMGAAATSVIPPSLAPWYDPATGAEGLDVASANSILDGLGFARGSDGIRIANGHPMAYELLQPTGLTGHDRVVDLVRADLAAIGVKVTPKIVDGDAFGQLLVTPSEKAPSYDLAMDDWVSKRDPDFMLSLFTCAQIGNRNEGAYCSQDYEALYNQQATTLDSGARRDAVVKAQQFLDKEKPWIPQFANPNIIAVNKKVKGFNGSPFVIDHTSRHQIDDVRLG</sequence>
<evidence type="ECO:0000256" key="2">
    <source>
        <dbReference type="ARBA" id="ARBA00005695"/>
    </source>
</evidence>
<proteinExistence type="inferred from homology"/>
<dbReference type="Gene3D" id="3.40.190.10">
    <property type="entry name" value="Periplasmic binding protein-like II"/>
    <property type="match status" value="1"/>
</dbReference>
<evidence type="ECO:0000256" key="5">
    <source>
        <dbReference type="SAM" id="SignalP"/>
    </source>
</evidence>
<name>A0ABX0Y742_9ACTN</name>
<organism evidence="7 8">
    <name type="scientific">Planosporangium thailandense</name>
    <dbReference type="NCBI Taxonomy" id="765197"/>
    <lineage>
        <taxon>Bacteria</taxon>
        <taxon>Bacillati</taxon>
        <taxon>Actinomycetota</taxon>
        <taxon>Actinomycetes</taxon>
        <taxon>Micromonosporales</taxon>
        <taxon>Micromonosporaceae</taxon>
        <taxon>Planosporangium</taxon>
    </lineage>
</organism>
<keyword evidence="4 5" id="KW-0732">Signal</keyword>
<dbReference type="PIRSF" id="PIRSF002741">
    <property type="entry name" value="MppA"/>
    <property type="match status" value="1"/>
</dbReference>
<dbReference type="Pfam" id="PF00496">
    <property type="entry name" value="SBP_bac_5"/>
    <property type="match status" value="1"/>
</dbReference>
<comment type="similarity">
    <text evidence="2">Belongs to the bacterial solute-binding protein 5 family.</text>
</comment>
<dbReference type="CDD" id="cd00995">
    <property type="entry name" value="PBP2_NikA_DppA_OppA_like"/>
    <property type="match status" value="1"/>
</dbReference>
<keyword evidence="8" id="KW-1185">Reference proteome</keyword>
<evidence type="ECO:0000256" key="1">
    <source>
        <dbReference type="ARBA" id="ARBA00004196"/>
    </source>
</evidence>
<dbReference type="Proteomes" id="UP000722989">
    <property type="component" value="Unassembled WGS sequence"/>
</dbReference>